<accession>A0A814XGZ3</accession>
<proteinExistence type="inferred from homology"/>
<keyword evidence="2" id="KW-0378">Hydrolase</keyword>
<evidence type="ECO:0000256" key="1">
    <source>
        <dbReference type="ARBA" id="ARBA00010515"/>
    </source>
</evidence>
<dbReference type="InterPro" id="IPR002168">
    <property type="entry name" value="Lipase_GDXG_HIS_AS"/>
</dbReference>
<dbReference type="EMBL" id="CAJNOW010000032">
    <property type="protein sequence ID" value="CAF1213896.1"/>
    <property type="molecule type" value="Genomic_DNA"/>
</dbReference>
<evidence type="ECO:0000313" key="5">
    <source>
        <dbReference type="EMBL" id="CAF1213896.1"/>
    </source>
</evidence>
<dbReference type="OrthoDB" id="408631at2759"/>
<dbReference type="PROSITE" id="PS01173">
    <property type="entry name" value="LIPASE_GDXG_HIS"/>
    <property type="match status" value="1"/>
</dbReference>
<dbReference type="Proteomes" id="UP000663834">
    <property type="component" value="Unassembled WGS sequence"/>
</dbReference>
<evidence type="ECO:0000256" key="2">
    <source>
        <dbReference type="ARBA" id="ARBA00022801"/>
    </source>
</evidence>
<feature type="active site" evidence="3">
    <location>
        <position position="253"/>
    </location>
</feature>
<protein>
    <recommendedName>
        <fullName evidence="4">Alpha/beta hydrolase fold-3 domain-containing protein</fullName>
    </recommendedName>
</protein>
<dbReference type="PANTHER" id="PTHR48081">
    <property type="entry name" value="AB HYDROLASE SUPERFAMILY PROTEIN C4A8.06C"/>
    <property type="match status" value="1"/>
</dbReference>
<name>A0A814XGZ3_9BILA</name>
<gene>
    <name evidence="5" type="ORF">KQP761_LOCUS470</name>
</gene>
<comment type="caution">
    <text evidence="5">The sequence shown here is derived from an EMBL/GenBank/DDBJ whole genome shotgun (WGS) entry which is preliminary data.</text>
</comment>
<dbReference type="InterPro" id="IPR013094">
    <property type="entry name" value="AB_hydrolase_3"/>
</dbReference>
<dbReference type="SUPFAM" id="SSF53474">
    <property type="entry name" value="alpha/beta-Hydrolases"/>
    <property type="match status" value="1"/>
</dbReference>
<evidence type="ECO:0000313" key="6">
    <source>
        <dbReference type="Proteomes" id="UP000663834"/>
    </source>
</evidence>
<organism evidence="5 6">
    <name type="scientific">Rotaria magnacalcarata</name>
    <dbReference type="NCBI Taxonomy" id="392030"/>
    <lineage>
        <taxon>Eukaryota</taxon>
        <taxon>Metazoa</taxon>
        <taxon>Spiralia</taxon>
        <taxon>Gnathifera</taxon>
        <taxon>Rotifera</taxon>
        <taxon>Eurotatoria</taxon>
        <taxon>Bdelloidea</taxon>
        <taxon>Philodinida</taxon>
        <taxon>Philodinidae</taxon>
        <taxon>Rotaria</taxon>
    </lineage>
</organism>
<evidence type="ECO:0000259" key="4">
    <source>
        <dbReference type="Pfam" id="PF07859"/>
    </source>
</evidence>
<sequence length="401" mass="46022">MEDGRDSRFNNESKTYTQFLRTGFPPPFDISIAGIRERAEALHKKINEKLIDKFKGKEQEKNVRINKDLEIPITIYTPTDVEKDKMQRIPEMDPRLCDEALAYAQFITENFPAPKNLTLEVMRQRSENVHAKINEKLIGTFKGTEEERKIKVDEDTEIPITIYTPADVKKDKMVLYFHGGGWTQCSRKTHQTIVNMLADATKTIWISVEYRLSPEYKFPIWLDDACEVTRQILANKKDYGADETTKIGVAGDSAGGLIAASVCHTVKGLDFQILICGQFEFFRELPSRTEFSHNIFVITRDVLDWFSSNAFRNDDDKKDSRVSLLDKESFDSLPPCLFIAAELDPVRDDSYNYNKLLEKAGVKTKFVLIKGVVHPFFSIPGIFIKSCQEVIETVQEFMENQ</sequence>
<dbReference type="PROSITE" id="PS01174">
    <property type="entry name" value="LIPASE_GDXG_SER"/>
    <property type="match status" value="1"/>
</dbReference>
<dbReference type="Pfam" id="PF07859">
    <property type="entry name" value="Abhydrolase_3"/>
    <property type="match status" value="1"/>
</dbReference>
<comment type="similarity">
    <text evidence="1">Belongs to the 'GDXG' lipolytic enzyme family.</text>
</comment>
<dbReference type="Gene3D" id="3.40.50.1820">
    <property type="entry name" value="alpha/beta hydrolase"/>
    <property type="match status" value="1"/>
</dbReference>
<dbReference type="PANTHER" id="PTHR48081:SF8">
    <property type="entry name" value="ALPHA_BETA HYDROLASE FOLD-3 DOMAIN-CONTAINING PROTEIN-RELATED"/>
    <property type="match status" value="1"/>
</dbReference>
<dbReference type="InterPro" id="IPR050300">
    <property type="entry name" value="GDXG_lipolytic_enzyme"/>
</dbReference>
<dbReference type="GO" id="GO:0016787">
    <property type="term" value="F:hydrolase activity"/>
    <property type="evidence" value="ECO:0007669"/>
    <property type="project" value="UniProtKB-KW"/>
</dbReference>
<dbReference type="InterPro" id="IPR033140">
    <property type="entry name" value="Lipase_GDXG_put_SER_AS"/>
</dbReference>
<evidence type="ECO:0000256" key="3">
    <source>
        <dbReference type="PROSITE-ProRule" id="PRU10038"/>
    </source>
</evidence>
<reference evidence="5" key="1">
    <citation type="submission" date="2021-02" db="EMBL/GenBank/DDBJ databases">
        <authorList>
            <person name="Nowell W R."/>
        </authorList>
    </citation>
    <scope>NUCLEOTIDE SEQUENCE</scope>
</reference>
<feature type="domain" description="Alpha/beta hydrolase fold-3" evidence="4">
    <location>
        <begin position="174"/>
        <end position="377"/>
    </location>
</feature>
<dbReference type="AlphaFoldDB" id="A0A814XGZ3"/>
<dbReference type="InterPro" id="IPR029058">
    <property type="entry name" value="AB_hydrolase_fold"/>
</dbReference>